<dbReference type="RefSeq" id="XP_009048047.1">
    <property type="nucleotide sequence ID" value="XM_009049799.1"/>
</dbReference>
<accession>V4AVP1</accession>
<dbReference type="Pfam" id="PF00589">
    <property type="entry name" value="Phage_integrase"/>
    <property type="match status" value="1"/>
</dbReference>
<dbReference type="HOGENOM" id="CLU_1201009_0_0_1"/>
<keyword evidence="5" id="KW-1185">Reference proteome</keyword>
<dbReference type="Proteomes" id="UP000030746">
    <property type="component" value="Unassembled WGS sequence"/>
</dbReference>
<dbReference type="InterPro" id="IPR013762">
    <property type="entry name" value="Integrase-like_cat_sf"/>
</dbReference>
<dbReference type="InterPro" id="IPR002104">
    <property type="entry name" value="Integrase_catalytic"/>
</dbReference>
<keyword evidence="2" id="KW-0732">Signal</keyword>
<dbReference type="GO" id="GO:0003677">
    <property type="term" value="F:DNA binding"/>
    <property type="evidence" value="ECO:0007669"/>
    <property type="project" value="InterPro"/>
</dbReference>
<dbReference type="GO" id="GO:0006310">
    <property type="term" value="P:DNA recombination"/>
    <property type="evidence" value="ECO:0007669"/>
    <property type="project" value="UniProtKB-KW"/>
</dbReference>
<dbReference type="EMBL" id="KB200521">
    <property type="protein sequence ID" value="ESP01413.1"/>
    <property type="molecule type" value="Genomic_DNA"/>
</dbReference>
<dbReference type="CTD" id="20248376"/>
<evidence type="ECO:0000313" key="4">
    <source>
        <dbReference type="EMBL" id="ESP01413.1"/>
    </source>
</evidence>
<dbReference type="SUPFAM" id="SSF57603">
    <property type="entry name" value="FnI-like domain"/>
    <property type="match status" value="1"/>
</dbReference>
<sequence length="231" mass="25866">MASWQFILVGVLAAVTISSARDCTYNDQTFADGSKFKLPSSGNCIEFTCTNGGFRATTKECEQGSSCFPLGHEIVNDCRKTVCQEGDDNSIAFINTEIMGIHLLQRTVKRMCQKVGFQVNFTNHSLRATAATRLYVAGVDEQLIVEKTGHRSSVVRTYKRTSDIQQVDLSGILRGEKKAKLAVIDQDSQDIRNHQTENNPQGLQREINIQSSDISTEPLRRNCKHIYLLFR</sequence>
<dbReference type="GeneID" id="20248376"/>
<dbReference type="SUPFAM" id="SSF56349">
    <property type="entry name" value="DNA breaking-rejoining enzymes"/>
    <property type="match status" value="1"/>
</dbReference>
<feature type="chain" id="PRO_5004717546" description="Tyr recombinase domain-containing protein" evidence="2">
    <location>
        <begin position="21"/>
        <end position="231"/>
    </location>
</feature>
<evidence type="ECO:0000256" key="1">
    <source>
        <dbReference type="ARBA" id="ARBA00023172"/>
    </source>
</evidence>
<keyword evidence="1" id="KW-0233">DNA recombination</keyword>
<reference evidence="4 5" key="1">
    <citation type="journal article" date="2013" name="Nature">
        <title>Insights into bilaterian evolution from three spiralian genomes.</title>
        <authorList>
            <person name="Simakov O."/>
            <person name="Marletaz F."/>
            <person name="Cho S.J."/>
            <person name="Edsinger-Gonzales E."/>
            <person name="Havlak P."/>
            <person name="Hellsten U."/>
            <person name="Kuo D.H."/>
            <person name="Larsson T."/>
            <person name="Lv J."/>
            <person name="Arendt D."/>
            <person name="Savage R."/>
            <person name="Osoegawa K."/>
            <person name="de Jong P."/>
            <person name="Grimwood J."/>
            <person name="Chapman J.A."/>
            <person name="Shapiro H."/>
            <person name="Aerts A."/>
            <person name="Otillar R.P."/>
            <person name="Terry A.Y."/>
            <person name="Boore J.L."/>
            <person name="Grigoriev I.V."/>
            <person name="Lindberg D.R."/>
            <person name="Seaver E.C."/>
            <person name="Weisblat D.A."/>
            <person name="Putnam N.H."/>
            <person name="Rokhsar D.S."/>
        </authorList>
    </citation>
    <scope>NUCLEOTIDE SEQUENCE [LARGE SCALE GENOMIC DNA]</scope>
</reference>
<evidence type="ECO:0000313" key="5">
    <source>
        <dbReference type="Proteomes" id="UP000030746"/>
    </source>
</evidence>
<dbReference type="CDD" id="cd00397">
    <property type="entry name" value="DNA_BRE_C"/>
    <property type="match status" value="1"/>
</dbReference>
<dbReference type="Gene3D" id="1.10.443.10">
    <property type="entry name" value="Intergrase catalytic core"/>
    <property type="match status" value="1"/>
</dbReference>
<organism evidence="4 5">
    <name type="scientific">Lottia gigantea</name>
    <name type="common">Giant owl limpet</name>
    <dbReference type="NCBI Taxonomy" id="225164"/>
    <lineage>
        <taxon>Eukaryota</taxon>
        <taxon>Metazoa</taxon>
        <taxon>Spiralia</taxon>
        <taxon>Lophotrochozoa</taxon>
        <taxon>Mollusca</taxon>
        <taxon>Gastropoda</taxon>
        <taxon>Patellogastropoda</taxon>
        <taxon>Lottioidea</taxon>
        <taxon>Lottiidae</taxon>
        <taxon>Lottia</taxon>
    </lineage>
</organism>
<feature type="domain" description="Tyr recombinase" evidence="3">
    <location>
        <begin position="85"/>
        <end position="160"/>
    </location>
</feature>
<dbReference type="InterPro" id="IPR011010">
    <property type="entry name" value="DNA_brk_join_enz"/>
</dbReference>
<feature type="signal peptide" evidence="2">
    <location>
        <begin position="1"/>
        <end position="20"/>
    </location>
</feature>
<dbReference type="GO" id="GO:0015074">
    <property type="term" value="P:DNA integration"/>
    <property type="evidence" value="ECO:0007669"/>
    <property type="project" value="InterPro"/>
</dbReference>
<name>V4AVP1_LOTGI</name>
<proteinExistence type="predicted"/>
<evidence type="ECO:0000259" key="3">
    <source>
        <dbReference type="Pfam" id="PF00589"/>
    </source>
</evidence>
<evidence type="ECO:0000256" key="2">
    <source>
        <dbReference type="SAM" id="SignalP"/>
    </source>
</evidence>
<dbReference type="KEGG" id="lgi:LOTGIDRAFT_230691"/>
<dbReference type="AlphaFoldDB" id="V4AVP1"/>
<protein>
    <recommendedName>
        <fullName evidence="3">Tyr recombinase domain-containing protein</fullName>
    </recommendedName>
</protein>
<gene>
    <name evidence="4" type="ORF">LOTGIDRAFT_230691</name>
</gene>